<feature type="transmembrane region" description="Helical" evidence="1">
    <location>
        <begin position="170"/>
        <end position="191"/>
    </location>
</feature>
<keyword evidence="1" id="KW-0812">Transmembrane</keyword>
<proteinExistence type="predicted"/>
<keyword evidence="1" id="KW-1133">Transmembrane helix</keyword>
<name>A0A2W4LQJ7_9PSEU</name>
<dbReference type="EMBL" id="QGUI01000278">
    <property type="protein sequence ID" value="PZM97936.1"/>
    <property type="molecule type" value="Genomic_DNA"/>
</dbReference>
<evidence type="ECO:0000313" key="3">
    <source>
        <dbReference type="EMBL" id="PZM97936.1"/>
    </source>
</evidence>
<reference evidence="3" key="1">
    <citation type="submission" date="2018-05" db="EMBL/GenBank/DDBJ databases">
        <authorList>
            <person name="Lanie J.A."/>
            <person name="Ng W.-L."/>
            <person name="Kazmierczak K.M."/>
            <person name="Andrzejewski T.M."/>
            <person name="Davidsen T.M."/>
            <person name="Wayne K.J."/>
            <person name="Tettelin H."/>
            <person name="Glass J.I."/>
            <person name="Rusch D."/>
            <person name="Podicherti R."/>
            <person name="Tsui H.-C.T."/>
            <person name="Winkler M.E."/>
        </authorList>
    </citation>
    <scope>NUCLEOTIDE SEQUENCE</scope>
    <source>
        <strain evidence="3">ZC4RG45</strain>
    </source>
</reference>
<dbReference type="AlphaFoldDB" id="A0A2W4LQJ7"/>
<evidence type="ECO:0000256" key="1">
    <source>
        <dbReference type="SAM" id="Phobius"/>
    </source>
</evidence>
<accession>A0A2W4LQJ7</accession>
<feature type="chain" id="PRO_5039070938" description="Secreted protein" evidence="2">
    <location>
        <begin position="20"/>
        <end position="406"/>
    </location>
</feature>
<comment type="caution">
    <text evidence="3">The sequence shown here is derived from an EMBL/GenBank/DDBJ whole genome shotgun (WGS) entry which is preliminary data.</text>
</comment>
<keyword evidence="1" id="KW-0472">Membrane</keyword>
<organism evidence="3">
    <name type="scientific">Thermocrispum agreste</name>
    <dbReference type="NCBI Taxonomy" id="37925"/>
    <lineage>
        <taxon>Bacteria</taxon>
        <taxon>Bacillati</taxon>
        <taxon>Actinomycetota</taxon>
        <taxon>Actinomycetes</taxon>
        <taxon>Pseudonocardiales</taxon>
        <taxon>Pseudonocardiaceae</taxon>
        <taxon>Thermocrispum</taxon>
    </lineage>
</organism>
<gene>
    <name evidence="3" type="ORF">DIU77_08595</name>
</gene>
<sequence>MAGLLALVAVLAGVTVTTANTKTDATWELAERHEPTAADVQRLYRALSEADATAASTFLAAQNASLELRKRYEDDIALAGQTIGLAAVDRGTDPRVAREIDTISRQLPVYAGLVEAARANNLQGLPIGAAYLREASHVMRTQILPAAERLYTIQADRVAEERADAVRFPYLAAGLLLVTLIALVATQVYLWRHFGRRLNLGMVVATAALIVGLLWSSVALTLHATSAADARPDRVTALGQARIVALQARANELLTLVARGNGAQYEEQFDELADELVGKDGKSGLLAKARQDAEGDVAAALANTAGATRSWLEGYREVRKLDNGGRHGEAVERAINEGAAGASAPAFAQLDAGLERALQASREQFVDDIVTAARSLTLLTPGWAVLSVVAAGGIAYGLRERLREYR</sequence>
<evidence type="ECO:0008006" key="4">
    <source>
        <dbReference type="Google" id="ProtNLM"/>
    </source>
</evidence>
<feature type="signal peptide" evidence="2">
    <location>
        <begin position="1"/>
        <end position="19"/>
    </location>
</feature>
<feature type="transmembrane region" description="Helical" evidence="1">
    <location>
        <begin position="198"/>
        <end position="222"/>
    </location>
</feature>
<evidence type="ECO:0000256" key="2">
    <source>
        <dbReference type="SAM" id="SignalP"/>
    </source>
</evidence>
<dbReference type="STRING" id="1111738.GCA_000427905_00280"/>
<protein>
    <recommendedName>
        <fullName evidence="4">Secreted protein</fullName>
    </recommendedName>
</protein>
<keyword evidence="2" id="KW-0732">Signal</keyword>
<feature type="transmembrane region" description="Helical" evidence="1">
    <location>
        <begin position="378"/>
        <end position="398"/>
    </location>
</feature>